<evidence type="ECO:0000313" key="3">
    <source>
        <dbReference type="Proteomes" id="UP000319462"/>
    </source>
</evidence>
<dbReference type="Proteomes" id="UP000319462">
    <property type="component" value="Chromosome 23"/>
</dbReference>
<dbReference type="EMBL" id="LS997622">
    <property type="protein sequence ID" value="SYZ66061.1"/>
    <property type="molecule type" value="Genomic_DNA"/>
</dbReference>
<proteinExistence type="predicted"/>
<dbReference type="AlphaFoldDB" id="A0A3P3Z742"/>
<evidence type="ECO:0000256" key="1">
    <source>
        <dbReference type="SAM" id="MobiDB-lite"/>
    </source>
</evidence>
<sequence length="101" mass="11111">MSDNIVLSAVMPNSPLSDSQYVRDFKSVLDSKVVEPTEVNSKRSHVGPHLGSRMHIYEYSVAQNDAFWAKLRGATSIGSRPGRMTTTSSRTTSTNPRDPSL</sequence>
<protein>
    <submittedName>
        <fullName evidence="2">Hypothetical_protein</fullName>
    </submittedName>
</protein>
<gene>
    <name evidence="2" type="ORF">LBRM2904_23.0920</name>
</gene>
<name>A0A3P3Z742_LEIBR</name>
<evidence type="ECO:0000313" key="2">
    <source>
        <dbReference type="EMBL" id="SYZ66061.1"/>
    </source>
</evidence>
<organism evidence="2 3">
    <name type="scientific">Leishmania braziliensis MHOM/BR/75/M2904</name>
    <dbReference type="NCBI Taxonomy" id="420245"/>
    <lineage>
        <taxon>Eukaryota</taxon>
        <taxon>Discoba</taxon>
        <taxon>Euglenozoa</taxon>
        <taxon>Kinetoplastea</taxon>
        <taxon>Metakinetoplastina</taxon>
        <taxon>Trypanosomatida</taxon>
        <taxon>Trypanosomatidae</taxon>
        <taxon>Leishmaniinae</taxon>
        <taxon>Leishmania</taxon>
        <taxon>Leishmania braziliensis species complex</taxon>
    </lineage>
</organism>
<feature type="compositionally biased region" description="Low complexity" evidence="1">
    <location>
        <begin position="79"/>
        <end position="101"/>
    </location>
</feature>
<reference evidence="2 3" key="1">
    <citation type="submission" date="2018-09" db="EMBL/GenBank/DDBJ databases">
        <authorList>
            <person name="Peiro R."/>
            <person name="Begona"/>
            <person name="Cbmso G."/>
            <person name="Lopez M."/>
            <person name="Gonzalez S."/>
        </authorList>
    </citation>
    <scope>NUCLEOTIDE SEQUENCE [LARGE SCALE GENOMIC DNA]</scope>
</reference>
<feature type="region of interest" description="Disordered" evidence="1">
    <location>
        <begin position="76"/>
        <end position="101"/>
    </location>
</feature>
<accession>A0A3P3Z742</accession>